<dbReference type="Pfam" id="PF00535">
    <property type="entry name" value="Glycos_transf_2"/>
    <property type="match status" value="2"/>
</dbReference>
<organism evidence="5 6">
    <name type="scientific">Methanobacterium bryantii</name>
    <dbReference type="NCBI Taxonomy" id="2161"/>
    <lineage>
        <taxon>Archaea</taxon>
        <taxon>Methanobacteriati</taxon>
        <taxon>Methanobacteriota</taxon>
        <taxon>Methanomada group</taxon>
        <taxon>Methanobacteria</taxon>
        <taxon>Methanobacteriales</taxon>
        <taxon>Methanobacteriaceae</taxon>
        <taxon>Methanobacterium</taxon>
    </lineage>
</organism>
<keyword evidence="3" id="KW-0808">Transferase</keyword>
<keyword evidence="2" id="KW-0328">Glycosyltransferase</keyword>
<dbReference type="CDD" id="cd04186">
    <property type="entry name" value="GT_2_like_c"/>
    <property type="match status" value="1"/>
</dbReference>
<dbReference type="PANTHER" id="PTHR43179">
    <property type="entry name" value="RHAMNOSYLTRANSFERASE WBBL"/>
    <property type="match status" value="1"/>
</dbReference>
<comment type="similarity">
    <text evidence="1">Belongs to the glycosyltransferase 2 family.</text>
</comment>
<reference evidence="5 6" key="1">
    <citation type="journal article" date="2017" name="BMC Genomics">
        <title>Genomic analysis of methanogenic archaea reveals a shift towards energy conservation.</title>
        <authorList>
            <person name="Gilmore S.P."/>
            <person name="Henske J.K."/>
            <person name="Sexton J.A."/>
            <person name="Solomon K.V."/>
            <person name="Seppala S."/>
            <person name="Yoo J.I."/>
            <person name="Huyett L.M."/>
            <person name="Pressman A."/>
            <person name="Cogan J.Z."/>
            <person name="Kivenson V."/>
            <person name="Peng X."/>
            <person name="Tan Y."/>
            <person name="Valentine D.L."/>
            <person name="O'Malley M.A."/>
        </authorList>
    </citation>
    <scope>NUCLEOTIDE SEQUENCE [LARGE SCALE GENOMIC DNA]</scope>
    <source>
        <strain evidence="5 6">M.o.H.</strain>
    </source>
</reference>
<evidence type="ECO:0000313" key="5">
    <source>
        <dbReference type="EMBL" id="PAV06392.1"/>
    </source>
</evidence>
<evidence type="ECO:0000259" key="4">
    <source>
        <dbReference type="Pfam" id="PF00535"/>
    </source>
</evidence>
<evidence type="ECO:0000256" key="1">
    <source>
        <dbReference type="ARBA" id="ARBA00006739"/>
    </source>
</evidence>
<dbReference type="Proteomes" id="UP000217784">
    <property type="component" value="Unassembled WGS sequence"/>
</dbReference>
<dbReference type="RefSeq" id="WP_069582556.1">
    <property type="nucleotide sequence ID" value="NZ_LMVM01000001.1"/>
</dbReference>
<accession>A0A2A2HAE5</accession>
<dbReference type="EMBL" id="LMVM01000001">
    <property type="protein sequence ID" value="PAV06392.1"/>
    <property type="molecule type" value="Genomic_DNA"/>
</dbReference>
<dbReference type="GO" id="GO:0016757">
    <property type="term" value="F:glycosyltransferase activity"/>
    <property type="evidence" value="ECO:0007669"/>
    <property type="project" value="UniProtKB-KW"/>
</dbReference>
<dbReference type="SUPFAM" id="SSF53448">
    <property type="entry name" value="Nucleotide-diphospho-sugar transferases"/>
    <property type="match status" value="1"/>
</dbReference>
<dbReference type="InterPro" id="IPR001173">
    <property type="entry name" value="Glyco_trans_2-like"/>
</dbReference>
<evidence type="ECO:0000256" key="3">
    <source>
        <dbReference type="ARBA" id="ARBA00022679"/>
    </source>
</evidence>
<gene>
    <name evidence="5" type="ORF">ASJ80_16375</name>
</gene>
<evidence type="ECO:0000256" key="2">
    <source>
        <dbReference type="ARBA" id="ARBA00022676"/>
    </source>
</evidence>
<feature type="domain" description="Glycosyltransferase 2-like" evidence="4">
    <location>
        <begin position="92"/>
        <end position="221"/>
    </location>
</feature>
<dbReference type="Gene3D" id="3.90.550.10">
    <property type="entry name" value="Spore Coat Polysaccharide Biosynthesis Protein SpsA, Chain A"/>
    <property type="match status" value="1"/>
</dbReference>
<dbReference type="InterPro" id="IPR029044">
    <property type="entry name" value="Nucleotide-diphossugar_trans"/>
</dbReference>
<feature type="domain" description="Glycosyltransferase 2-like" evidence="4">
    <location>
        <begin position="6"/>
        <end position="68"/>
    </location>
</feature>
<dbReference type="OrthoDB" id="46222at2157"/>
<evidence type="ECO:0000313" key="6">
    <source>
        <dbReference type="Proteomes" id="UP000217784"/>
    </source>
</evidence>
<comment type="caution">
    <text evidence="5">The sequence shown here is derived from an EMBL/GenBank/DDBJ whole genome shotgun (WGS) entry which is preliminary data.</text>
</comment>
<dbReference type="PANTHER" id="PTHR43179:SF12">
    <property type="entry name" value="GALACTOFURANOSYLTRANSFERASE GLFT2"/>
    <property type="match status" value="1"/>
</dbReference>
<sequence>MNPKVSIIILNWNRWKDTIECLESIYQINYPNYDVILVDNSSTDNSIEKIKEYCKCKIKVQSKHVKYSYLNKPIKIFEYTEKELKTLKNRSDEYYKIPSSKKITIIKNKQNYGFAGGNNVGIRFALNTDSTYILLLNNDTIVEPDFLTELIKAAKKYRNIGSIQSLLLKPDGKFIDSLGQEIHIWSAMDKGINSAYNPIIKDREIFGACAAAAVYPKEVLKNSGLFDENFFVIFEDVDLSWRIRLKGFKSVLAVNSVVYHKRGISESINQHKTSDLMEYHYNKNLLITMLKYYPLSHLFGSKNLNKTIFYLKKTILYSLKVKKTLELNRIILSNIWIRISMFNHPLLYEIQKEWIIQ</sequence>
<name>A0A2A2HAE5_METBR</name>
<protein>
    <recommendedName>
        <fullName evidence="4">Glycosyltransferase 2-like domain-containing protein</fullName>
    </recommendedName>
</protein>
<keyword evidence="6" id="KW-1185">Reference proteome</keyword>
<dbReference type="AlphaFoldDB" id="A0A2A2HAE5"/>
<proteinExistence type="inferred from homology"/>